<organism evidence="10">
    <name type="scientific">Inonotus obliquus</name>
    <dbReference type="NCBI Taxonomy" id="167356"/>
    <lineage>
        <taxon>Eukaryota</taxon>
        <taxon>Fungi</taxon>
        <taxon>Dikarya</taxon>
        <taxon>Basidiomycota</taxon>
        <taxon>Agaricomycotina</taxon>
        <taxon>Agaricomycetes</taxon>
        <taxon>Hymenochaetales</taxon>
        <taxon>Hymenochaetaceae</taxon>
        <taxon>Inonotus</taxon>
    </lineage>
</organism>
<dbReference type="EMBL" id="LC497415">
    <property type="protein sequence ID" value="BBN21280.1"/>
    <property type="molecule type" value="Genomic_DNA"/>
</dbReference>
<keyword evidence="3" id="KW-0808">Transferase</keyword>
<dbReference type="Gene3D" id="1.10.287.690">
    <property type="entry name" value="Helix hairpin bin"/>
    <property type="match status" value="1"/>
</dbReference>
<gene>
    <name evidence="10" type="primary">orf512</name>
</gene>
<dbReference type="GO" id="GO:0006260">
    <property type="term" value="P:DNA replication"/>
    <property type="evidence" value="ECO:0007669"/>
    <property type="project" value="UniProtKB-KW"/>
</dbReference>
<dbReference type="AlphaFoldDB" id="A0A5A4UBY6"/>
<dbReference type="RefSeq" id="YP_009693754.1">
    <property type="nucleotide sequence ID" value="NC_044740.1"/>
</dbReference>
<comment type="similarity">
    <text evidence="1">Belongs to the DNA polymerase type-B family.</text>
</comment>
<evidence type="ECO:0000259" key="9">
    <source>
        <dbReference type="Pfam" id="PF03175"/>
    </source>
</evidence>
<proteinExistence type="inferred from homology"/>
<dbReference type="EC" id="2.7.7.7" evidence="2"/>
<keyword evidence="7" id="KW-0238">DNA-binding</keyword>
<reference evidence="10" key="1">
    <citation type="submission" date="2019-08" db="EMBL/GenBank/DDBJ databases">
        <title>The complete mitochondrial genome sequence of the medicinal mushroom, Inonotus obliquus.</title>
        <authorList>
            <person name="Agnestisia R."/>
            <person name="Ono A."/>
            <person name="Nakamura L."/>
            <person name="Chino R."/>
            <person name="Aiso H."/>
            <person name="Nezu I."/>
            <person name="Ishiguri H."/>
            <person name="Yokota S."/>
            <person name="Suzuki T."/>
        </authorList>
    </citation>
    <scope>NUCLEOTIDE SEQUENCE</scope>
    <source>
        <strain evidence="10">NBRC113408</strain>
    </source>
</reference>
<evidence type="ECO:0000256" key="5">
    <source>
        <dbReference type="ARBA" id="ARBA00022705"/>
    </source>
</evidence>
<dbReference type="PANTHER" id="PTHR33568">
    <property type="entry name" value="DNA POLYMERASE"/>
    <property type="match status" value="1"/>
</dbReference>
<evidence type="ECO:0000256" key="7">
    <source>
        <dbReference type="ARBA" id="ARBA00023125"/>
    </source>
</evidence>
<dbReference type="SUPFAM" id="SSF56672">
    <property type="entry name" value="DNA/RNA polymerases"/>
    <property type="match status" value="1"/>
</dbReference>
<evidence type="ECO:0000256" key="6">
    <source>
        <dbReference type="ARBA" id="ARBA00022932"/>
    </source>
</evidence>
<dbReference type="PRINTS" id="PR00106">
    <property type="entry name" value="DNAPOLB"/>
</dbReference>
<feature type="domain" description="DNA-directed DNA polymerase family B mitochondria/virus" evidence="9">
    <location>
        <begin position="1"/>
        <end position="369"/>
    </location>
</feature>
<dbReference type="GO" id="GO:0003887">
    <property type="term" value="F:DNA-directed DNA polymerase activity"/>
    <property type="evidence" value="ECO:0007669"/>
    <property type="project" value="UniProtKB-KW"/>
</dbReference>
<evidence type="ECO:0000313" key="10">
    <source>
        <dbReference type="EMBL" id="BBN21280.1"/>
    </source>
</evidence>
<geneLocation type="mitochondrion" evidence="10"/>
<evidence type="ECO:0000256" key="8">
    <source>
        <dbReference type="ARBA" id="ARBA00049244"/>
    </source>
</evidence>
<dbReference type="InterPro" id="IPR012337">
    <property type="entry name" value="RNaseH-like_sf"/>
</dbReference>
<dbReference type="GO" id="GO:0003677">
    <property type="term" value="F:DNA binding"/>
    <property type="evidence" value="ECO:0007669"/>
    <property type="project" value="UniProtKB-KW"/>
</dbReference>
<sequence>MLPSSLSKLAKQFKVDTLKSIFPHKFVNKDNLNYVGVVPSYQYFDGISESDYNDYCKNFNNNWNLKNESIKYCEIDCIALYQVIETFAKLIFDLFQVNVSSVTTLPSLAFKIFRVKFLSKNLELPVLTGRVYDAISQAYFGGHVDMYIPKNFNKGLVYKYDVNGLYPYAMKAFEYPTDLFAHFYGDITKMPEFADLAWKDLSFLKVKVIAPKNIKHPILPFKANGTTIYGVGSWTGWYFSTEIRNALKYGYQFEILEGYLFESSDIFSAYVERLNQIKEQANSGTPMYIIAKLLLNSLYGRFGMNPKTLTHVMVNKEELSDFIHKIGLDNLENQIELGDKILASYQEDFGRTPKVNIAIAATITANARVHMSNFKNLPGYTLYYTDTDSVYYNKPLPDHLIDSKKLGFFKPLPVLDSFVALGPKVYGGRTVDGTEFTKTKGLKTKVTLNQLAGLLKKDSSVNIEQVKWFNHLGDSTISVEELTYELKPTDLKRNLVYKDGLIVGTSNKIIEK</sequence>
<dbReference type="InterPro" id="IPR004868">
    <property type="entry name" value="DNA-dir_DNA_pol_B_mt/vir"/>
</dbReference>
<evidence type="ECO:0000256" key="2">
    <source>
        <dbReference type="ARBA" id="ARBA00012417"/>
    </source>
</evidence>
<evidence type="ECO:0000256" key="4">
    <source>
        <dbReference type="ARBA" id="ARBA00022695"/>
    </source>
</evidence>
<keyword evidence="6" id="KW-0239">DNA-directed DNA polymerase</keyword>
<dbReference type="InterPro" id="IPR043502">
    <property type="entry name" value="DNA/RNA_pol_sf"/>
</dbReference>
<dbReference type="GO" id="GO:0000166">
    <property type="term" value="F:nucleotide binding"/>
    <property type="evidence" value="ECO:0007669"/>
    <property type="project" value="InterPro"/>
</dbReference>
<keyword evidence="4" id="KW-0548">Nucleotidyltransferase</keyword>
<dbReference type="SUPFAM" id="SSF53098">
    <property type="entry name" value="Ribonuclease H-like"/>
    <property type="match status" value="1"/>
</dbReference>
<dbReference type="InterPro" id="IPR023211">
    <property type="entry name" value="DNA_pol_palm_dom_sf"/>
</dbReference>
<dbReference type="GeneID" id="41799560"/>
<accession>A0A5A4UBY6</accession>
<dbReference type="PANTHER" id="PTHR33568:SF3">
    <property type="entry name" value="DNA-DIRECTED DNA POLYMERASE"/>
    <property type="match status" value="1"/>
</dbReference>
<evidence type="ECO:0000256" key="1">
    <source>
        <dbReference type="ARBA" id="ARBA00005755"/>
    </source>
</evidence>
<name>A0A5A4UBY6_9AGAM</name>
<dbReference type="InterPro" id="IPR006172">
    <property type="entry name" value="DNA-dir_DNA_pol_B"/>
</dbReference>
<protein>
    <recommendedName>
        <fullName evidence="2">DNA-directed DNA polymerase</fullName>
        <ecNumber evidence="2">2.7.7.7</ecNumber>
    </recommendedName>
</protein>
<comment type="catalytic activity">
    <reaction evidence="8">
        <text>DNA(n) + a 2'-deoxyribonucleoside 5'-triphosphate = DNA(n+1) + diphosphate</text>
        <dbReference type="Rhea" id="RHEA:22508"/>
        <dbReference type="Rhea" id="RHEA-COMP:17339"/>
        <dbReference type="Rhea" id="RHEA-COMP:17340"/>
        <dbReference type="ChEBI" id="CHEBI:33019"/>
        <dbReference type="ChEBI" id="CHEBI:61560"/>
        <dbReference type="ChEBI" id="CHEBI:173112"/>
        <dbReference type="EC" id="2.7.7.7"/>
    </reaction>
</comment>
<evidence type="ECO:0000256" key="3">
    <source>
        <dbReference type="ARBA" id="ARBA00022679"/>
    </source>
</evidence>
<keyword evidence="10" id="KW-0496">Mitochondrion</keyword>
<keyword evidence="5" id="KW-0235">DNA replication</keyword>
<dbReference type="Gene3D" id="3.90.1600.10">
    <property type="entry name" value="Palm domain of DNA polymerase"/>
    <property type="match status" value="2"/>
</dbReference>
<dbReference type="Pfam" id="PF03175">
    <property type="entry name" value="DNA_pol_B_2"/>
    <property type="match status" value="1"/>
</dbReference>